<dbReference type="SUPFAM" id="SSF48371">
    <property type="entry name" value="ARM repeat"/>
    <property type="match status" value="1"/>
</dbReference>
<dbReference type="Pfam" id="PF01471">
    <property type="entry name" value="PG_binding_1"/>
    <property type="match status" value="1"/>
</dbReference>
<evidence type="ECO:0000259" key="5">
    <source>
        <dbReference type="Pfam" id="PF01471"/>
    </source>
</evidence>
<feature type="region of interest" description="Disordered" evidence="3">
    <location>
        <begin position="257"/>
        <end position="276"/>
    </location>
</feature>
<proteinExistence type="predicted"/>
<dbReference type="AlphaFoldDB" id="A0A1Z3HPH0"/>
<feature type="compositionally biased region" description="Low complexity" evidence="3">
    <location>
        <begin position="187"/>
        <end position="199"/>
    </location>
</feature>
<organism evidence="6 7">
    <name type="scientific">Halomicronema hongdechloris C2206</name>
    <dbReference type="NCBI Taxonomy" id="1641165"/>
    <lineage>
        <taxon>Bacteria</taxon>
        <taxon>Bacillati</taxon>
        <taxon>Cyanobacteriota</taxon>
        <taxon>Cyanophyceae</taxon>
        <taxon>Nodosilineales</taxon>
        <taxon>Nodosilineaceae</taxon>
        <taxon>Halomicronema</taxon>
    </lineage>
</organism>
<sequence length="459" mass="48287">MVQRSTLLATICLAVFGSLPEGIANASLAINTDATVASAYELAQASPTEPTANPNAPASPEGILLAPGMKGNEVMLLQLQLQRLGFYSDAVDGIYGPATQEAVADFQREIGVSPTGVLDQLTWQRIQSPQFVPSTELPSGDESTASPPAADTPTDTAPPEETSPPATEAPAPTTSTESETESESETAEAPLAAEEAEAAPAAENGNPFTWLMLGLLALLIIVSGGILLVLFLRRPQKLSAPATKAKADTSVNQLPSAAAAAGNGTTEPSLQGQNGAAANPKTLLADASPRMSRVNIVNELIEELASPDAAKRRRAIWELGQRGNSTAIQPLVNLMLDADSKERSLILAALTEVSTRSLKPMNRALAMALQDPNAEVRQNAIRDLTRIYDLMGQASQMLSHVVAEDSDAEVKDTARWALEQLGRIRQLAGVDSTLTLGSTPQPTEQLQAVEDESEHPTPS</sequence>
<dbReference type="PANTHER" id="PTHR12697">
    <property type="entry name" value="PBS LYASE HEAT-LIKE PROTEIN"/>
    <property type="match status" value="1"/>
</dbReference>
<dbReference type="PANTHER" id="PTHR12697:SF5">
    <property type="entry name" value="DEOXYHYPUSINE HYDROXYLASE"/>
    <property type="match status" value="1"/>
</dbReference>
<dbReference type="Gene3D" id="1.10.101.10">
    <property type="entry name" value="PGBD-like superfamily/PGBD"/>
    <property type="match status" value="1"/>
</dbReference>
<keyword evidence="2" id="KW-0605">Phycobilisome</keyword>
<gene>
    <name evidence="6" type="ORF">XM38_030210</name>
</gene>
<keyword evidence="1" id="KW-0042">Antenna complex</keyword>
<keyword evidence="4" id="KW-1133">Transmembrane helix</keyword>
<evidence type="ECO:0000313" key="7">
    <source>
        <dbReference type="Proteomes" id="UP000191901"/>
    </source>
</evidence>
<keyword evidence="4" id="KW-0472">Membrane</keyword>
<feature type="compositionally biased region" description="Polar residues" evidence="3">
    <location>
        <begin position="263"/>
        <end position="276"/>
    </location>
</feature>
<evidence type="ECO:0000256" key="1">
    <source>
        <dbReference type="ARBA" id="ARBA00022549"/>
    </source>
</evidence>
<keyword evidence="7" id="KW-1185">Reference proteome</keyword>
<dbReference type="InterPro" id="IPR036365">
    <property type="entry name" value="PGBD-like_sf"/>
</dbReference>
<dbReference type="GO" id="GO:0030089">
    <property type="term" value="C:phycobilisome"/>
    <property type="evidence" value="ECO:0007669"/>
    <property type="project" value="UniProtKB-KW"/>
</dbReference>
<dbReference type="InterPro" id="IPR011989">
    <property type="entry name" value="ARM-like"/>
</dbReference>
<feature type="region of interest" description="Disordered" evidence="3">
    <location>
        <begin position="435"/>
        <end position="459"/>
    </location>
</feature>
<feature type="domain" description="Peptidoglycan binding-like" evidence="5">
    <location>
        <begin position="71"/>
        <end position="125"/>
    </location>
</feature>
<keyword evidence="4" id="KW-0812">Transmembrane</keyword>
<dbReference type="InterPro" id="IPR016024">
    <property type="entry name" value="ARM-type_fold"/>
</dbReference>
<dbReference type="Pfam" id="PF13646">
    <property type="entry name" value="HEAT_2"/>
    <property type="match status" value="1"/>
</dbReference>
<feature type="region of interest" description="Disordered" evidence="3">
    <location>
        <begin position="131"/>
        <end position="199"/>
    </location>
</feature>
<evidence type="ECO:0000313" key="6">
    <source>
        <dbReference type="EMBL" id="ASC72067.1"/>
    </source>
</evidence>
<dbReference type="InterPro" id="IPR036366">
    <property type="entry name" value="PGBDSf"/>
</dbReference>
<dbReference type="RefSeq" id="WP_080808616.1">
    <property type="nucleotide sequence ID" value="NZ_CP021983.2"/>
</dbReference>
<evidence type="ECO:0000256" key="3">
    <source>
        <dbReference type="SAM" id="MobiDB-lite"/>
    </source>
</evidence>
<feature type="transmembrane region" description="Helical" evidence="4">
    <location>
        <begin position="210"/>
        <end position="232"/>
    </location>
</feature>
<dbReference type="GO" id="GO:0016491">
    <property type="term" value="F:oxidoreductase activity"/>
    <property type="evidence" value="ECO:0007669"/>
    <property type="project" value="TreeGrafter"/>
</dbReference>
<dbReference type="SUPFAM" id="SSF47090">
    <property type="entry name" value="PGBD-like"/>
    <property type="match status" value="1"/>
</dbReference>
<dbReference type="Proteomes" id="UP000191901">
    <property type="component" value="Chromosome"/>
</dbReference>
<dbReference type="KEGG" id="hhg:XM38_030210"/>
<name>A0A1Z3HPH0_9CYAN</name>
<dbReference type="EMBL" id="CP021983">
    <property type="protein sequence ID" value="ASC72067.1"/>
    <property type="molecule type" value="Genomic_DNA"/>
</dbReference>
<protein>
    <recommendedName>
        <fullName evidence="5">Peptidoglycan binding-like domain-containing protein</fullName>
    </recommendedName>
</protein>
<feature type="compositionally biased region" description="Polar residues" evidence="3">
    <location>
        <begin position="435"/>
        <end position="446"/>
    </location>
</feature>
<feature type="compositionally biased region" description="Low complexity" evidence="3">
    <location>
        <begin position="142"/>
        <end position="177"/>
    </location>
</feature>
<evidence type="ECO:0000256" key="2">
    <source>
        <dbReference type="ARBA" id="ARBA00022738"/>
    </source>
</evidence>
<dbReference type="OrthoDB" id="581048at2"/>
<dbReference type="InterPro" id="IPR002477">
    <property type="entry name" value="Peptidoglycan-bd-like"/>
</dbReference>
<reference evidence="6 7" key="1">
    <citation type="journal article" date="2016" name="Biochim. Biophys. Acta">
        <title>Characterization of red-shifted phycobilisomes isolated from the chlorophyll f-containing cyanobacterium Halomicronema hongdechloris.</title>
        <authorList>
            <person name="Li Y."/>
            <person name="Lin Y."/>
            <person name="Garvey C.J."/>
            <person name="Birch D."/>
            <person name="Corkery R.W."/>
            <person name="Loughlin P.C."/>
            <person name="Scheer H."/>
            <person name="Willows R.D."/>
            <person name="Chen M."/>
        </authorList>
    </citation>
    <scope>NUCLEOTIDE SEQUENCE [LARGE SCALE GENOMIC DNA]</scope>
    <source>
        <strain evidence="6 7">C2206</strain>
    </source>
</reference>
<evidence type="ECO:0000256" key="4">
    <source>
        <dbReference type="SAM" id="Phobius"/>
    </source>
</evidence>
<accession>A0A1Z3HPH0</accession>
<dbReference type="Gene3D" id="1.25.10.10">
    <property type="entry name" value="Leucine-rich Repeat Variant"/>
    <property type="match status" value="1"/>
</dbReference>